<dbReference type="Proteomes" id="UP000694388">
    <property type="component" value="Unplaced"/>
</dbReference>
<dbReference type="GO" id="GO:0005576">
    <property type="term" value="C:extracellular region"/>
    <property type="evidence" value="ECO:0007669"/>
    <property type="project" value="UniProtKB-SubCell"/>
</dbReference>
<feature type="disulfide bond" evidence="4">
    <location>
        <begin position="98"/>
        <end position="108"/>
    </location>
</feature>
<dbReference type="SMART" id="SM00181">
    <property type="entry name" value="EGF"/>
    <property type="match status" value="3"/>
</dbReference>
<keyword evidence="3 4" id="KW-1015">Disulfide bond</keyword>
<accession>A0A8C4NA20</accession>
<dbReference type="SUPFAM" id="SSF57196">
    <property type="entry name" value="EGF/Laminin"/>
    <property type="match status" value="3"/>
</dbReference>
<reference evidence="8" key="2">
    <citation type="submission" date="2025-09" db="UniProtKB">
        <authorList>
            <consortium name="Ensembl"/>
        </authorList>
    </citation>
    <scope>IDENTIFICATION</scope>
</reference>
<dbReference type="PROSITE" id="PS50026">
    <property type="entry name" value="EGF_3"/>
    <property type="match status" value="3"/>
</dbReference>
<dbReference type="InterPro" id="IPR006207">
    <property type="entry name" value="Cys_knot_C"/>
</dbReference>
<proteinExistence type="predicted"/>
<feature type="disulfide bond" evidence="4">
    <location>
        <begin position="140"/>
        <end position="150"/>
    </location>
</feature>
<dbReference type="GO" id="GO:0007399">
    <property type="term" value="P:nervous system development"/>
    <property type="evidence" value="ECO:0007669"/>
    <property type="project" value="UniProtKB-ARBA"/>
</dbReference>
<dbReference type="PROSITE" id="PS50025">
    <property type="entry name" value="LAM_G_DOMAIN"/>
    <property type="match status" value="1"/>
</dbReference>
<feature type="domain" description="EGF-like" evidence="7">
    <location>
        <begin position="136"/>
        <end position="172"/>
    </location>
</feature>
<evidence type="ECO:0000313" key="8">
    <source>
        <dbReference type="Ensembl" id="ENSEBUP00000004572.1"/>
    </source>
</evidence>
<comment type="subcellular location">
    <subcellularLocation>
        <location evidence="1">Secreted</location>
    </subcellularLocation>
</comment>
<evidence type="ECO:0000256" key="1">
    <source>
        <dbReference type="ARBA" id="ARBA00004613"/>
    </source>
</evidence>
<dbReference type="SMART" id="SM00041">
    <property type="entry name" value="CT"/>
    <property type="match status" value="1"/>
</dbReference>
<comment type="caution">
    <text evidence="4">Lacks conserved residue(s) required for the propagation of feature annotation.</text>
</comment>
<keyword evidence="2" id="KW-0964">Secreted</keyword>
<dbReference type="Ensembl" id="ENSEBUT00000005010.1">
    <property type="protein sequence ID" value="ENSEBUP00000004572.1"/>
    <property type="gene ID" value="ENSEBUG00000003213.1"/>
</dbReference>
<keyword evidence="9" id="KW-1185">Reference proteome</keyword>
<evidence type="ECO:0000259" key="5">
    <source>
        <dbReference type="PROSITE" id="PS01225"/>
    </source>
</evidence>
<evidence type="ECO:0000256" key="3">
    <source>
        <dbReference type="ARBA" id="ARBA00023157"/>
    </source>
</evidence>
<dbReference type="Pfam" id="PF00007">
    <property type="entry name" value="Cys_knot"/>
    <property type="match status" value="1"/>
</dbReference>
<dbReference type="Gene3D" id="2.10.25.10">
    <property type="entry name" value="Laminin"/>
    <property type="match status" value="3"/>
</dbReference>
<feature type="domain" description="CTCK" evidence="5">
    <location>
        <begin position="177"/>
        <end position="270"/>
    </location>
</feature>
<feature type="disulfide bond" evidence="4">
    <location>
        <begin position="162"/>
        <end position="171"/>
    </location>
</feature>
<evidence type="ECO:0000313" key="9">
    <source>
        <dbReference type="Proteomes" id="UP000694388"/>
    </source>
</evidence>
<dbReference type="InterPro" id="IPR000742">
    <property type="entry name" value="EGF"/>
</dbReference>
<feature type="domain" description="Laminin G" evidence="6">
    <location>
        <begin position="1"/>
        <end position="36"/>
    </location>
</feature>
<dbReference type="PROSITE" id="PS01186">
    <property type="entry name" value="EGF_2"/>
    <property type="match status" value="2"/>
</dbReference>
<evidence type="ECO:0000259" key="6">
    <source>
        <dbReference type="PROSITE" id="PS50025"/>
    </source>
</evidence>
<name>A0A8C4NA20_EPTBU</name>
<evidence type="ECO:0000259" key="7">
    <source>
        <dbReference type="PROSITE" id="PS50026"/>
    </source>
</evidence>
<dbReference type="AlphaFoldDB" id="A0A8C4NA20"/>
<dbReference type="InterPro" id="IPR001791">
    <property type="entry name" value="Laminin_G"/>
</dbReference>
<feature type="disulfide bond" evidence="4">
    <location>
        <begin position="120"/>
        <end position="129"/>
    </location>
</feature>
<evidence type="ECO:0000256" key="2">
    <source>
        <dbReference type="ARBA" id="ARBA00022525"/>
    </source>
</evidence>
<dbReference type="PROSITE" id="PS00022">
    <property type="entry name" value="EGF_1"/>
    <property type="match status" value="3"/>
</dbReference>
<feature type="domain" description="EGF-like" evidence="7">
    <location>
        <begin position="42"/>
        <end position="79"/>
    </location>
</feature>
<evidence type="ECO:0000256" key="4">
    <source>
        <dbReference type="PROSITE-ProRule" id="PRU00076"/>
    </source>
</evidence>
<protein>
    <submittedName>
        <fullName evidence="8">Uncharacterized protein</fullName>
    </submittedName>
</protein>
<dbReference type="GeneTree" id="ENSGT00940000170319"/>
<dbReference type="PROSITE" id="PS01225">
    <property type="entry name" value="CTCK_2"/>
    <property type="match status" value="1"/>
</dbReference>
<organism evidence="8 9">
    <name type="scientific">Eptatretus burgeri</name>
    <name type="common">Inshore hagfish</name>
    <dbReference type="NCBI Taxonomy" id="7764"/>
    <lineage>
        <taxon>Eukaryota</taxon>
        <taxon>Metazoa</taxon>
        <taxon>Chordata</taxon>
        <taxon>Craniata</taxon>
        <taxon>Vertebrata</taxon>
        <taxon>Cyclostomata</taxon>
        <taxon>Myxini</taxon>
        <taxon>Myxiniformes</taxon>
        <taxon>Myxinidae</taxon>
        <taxon>Eptatretinae</taxon>
        <taxon>Eptatretus</taxon>
    </lineage>
</organism>
<dbReference type="OMA" id="GRCACED"/>
<dbReference type="InterPro" id="IPR006208">
    <property type="entry name" value="Glyco_hormone_CN"/>
</dbReference>
<feature type="domain" description="EGF-like" evidence="7">
    <location>
        <begin position="94"/>
        <end position="130"/>
    </location>
</feature>
<feature type="disulfide bond" evidence="4">
    <location>
        <begin position="69"/>
        <end position="78"/>
    </location>
</feature>
<keyword evidence="4" id="KW-0245">EGF-like domain</keyword>
<dbReference type="PROSITE" id="PS01185">
    <property type="entry name" value="CTCK_1"/>
    <property type="match status" value="1"/>
</dbReference>
<sequence>MGFHGCIRDLYINGELQDLQGSSEKIASTSGVLPGCPPCRKKGGSCLHGTCLSSSSPTAGVGPSYVCHCHPDWKGPRCDQQGSVSPPIPPAPESSSPCNKHKCIHGSCVPLDLHSYGCHCRDGFTGVLCNEPERELFNPCRGMRCKHGVCRLSLVGKPFCECHAGYAGNRCDREVSCHDERITSHLQTHRGYASCHSVQEISQVRCHGSCQNRGGGGSSDGDNAAAIVPTQQCCSPTRTKRRRYTFRCTDGSSFIEEVEKVVQCGCDKCHV</sequence>
<reference evidence="8" key="1">
    <citation type="submission" date="2025-08" db="UniProtKB">
        <authorList>
            <consortium name="Ensembl"/>
        </authorList>
    </citation>
    <scope>IDENTIFICATION</scope>
</reference>